<evidence type="ECO:0000256" key="1">
    <source>
        <dbReference type="ARBA" id="ARBA00022999"/>
    </source>
</evidence>
<keyword evidence="1 2" id="KW-0727">SH2 domain</keyword>
<sequence>DLDPSWYLGQVTRGYAESYLRRVRKDGAFLVRDSSTSSPTQPYTLMVLYQDKVYNIQIRYNSDQRTFSLGTGLNTIELEVRLKPVTFEQRQQL</sequence>
<evidence type="ECO:0000256" key="2">
    <source>
        <dbReference type="PROSITE-ProRule" id="PRU00191"/>
    </source>
</evidence>
<dbReference type="SUPFAM" id="SSF55550">
    <property type="entry name" value="SH2 domain"/>
    <property type="match status" value="1"/>
</dbReference>
<reference evidence="4 5" key="1">
    <citation type="submission" date="2015-08" db="EMBL/GenBank/DDBJ databases">
        <title>The genome of the Asian arowana (Scleropages formosus).</title>
        <authorList>
            <person name="Tan M.H."/>
            <person name="Gan H.M."/>
            <person name="Croft L.J."/>
            <person name="Austin C.M."/>
        </authorList>
    </citation>
    <scope>NUCLEOTIDE SEQUENCE [LARGE SCALE GENOMIC DNA]</scope>
    <source>
        <strain evidence="4">Aro1</strain>
    </source>
</reference>
<dbReference type="InterPro" id="IPR036860">
    <property type="entry name" value="SH2_dom_sf"/>
</dbReference>
<dbReference type="Proteomes" id="UP000034805">
    <property type="component" value="Unassembled WGS sequence"/>
</dbReference>
<dbReference type="PANTHER" id="PTHR14098">
    <property type="entry name" value="SH2 DOMAIN CONTAINING PROTEIN"/>
    <property type="match status" value="1"/>
</dbReference>
<dbReference type="FunFam" id="3.30.505.10:FF:000016">
    <property type="entry name" value="B-cell linker protein isoform 2"/>
    <property type="match status" value="1"/>
</dbReference>
<dbReference type="PANTHER" id="PTHR14098:SF1">
    <property type="entry name" value="LYMPHOCYTE CYTOSOLIC PROTEIN 2"/>
    <property type="match status" value="1"/>
</dbReference>
<evidence type="ECO:0000313" key="5">
    <source>
        <dbReference type="Proteomes" id="UP000034805"/>
    </source>
</evidence>
<feature type="domain" description="SH2" evidence="3">
    <location>
        <begin position="6"/>
        <end position="93"/>
    </location>
</feature>
<dbReference type="InterPro" id="IPR051751">
    <property type="entry name" value="Immunoreceptor_sig_adapters"/>
</dbReference>
<evidence type="ECO:0000313" key="4">
    <source>
        <dbReference type="EMBL" id="KPP77221.1"/>
    </source>
</evidence>
<protein>
    <recommendedName>
        <fullName evidence="3">SH2 domain-containing protein</fullName>
    </recommendedName>
</protein>
<organism evidence="4 5">
    <name type="scientific">Scleropages formosus</name>
    <name type="common">Asian bonytongue</name>
    <name type="synonym">Osteoglossum formosum</name>
    <dbReference type="NCBI Taxonomy" id="113540"/>
    <lineage>
        <taxon>Eukaryota</taxon>
        <taxon>Metazoa</taxon>
        <taxon>Chordata</taxon>
        <taxon>Craniata</taxon>
        <taxon>Vertebrata</taxon>
        <taxon>Euteleostomi</taxon>
        <taxon>Actinopterygii</taxon>
        <taxon>Neopterygii</taxon>
        <taxon>Teleostei</taxon>
        <taxon>Osteoglossocephala</taxon>
        <taxon>Osteoglossomorpha</taxon>
        <taxon>Osteoglossiformes</taxon>
        <taxon>Osteoglossidae</taxon>
        <taxon>Scleropages</taxon>
    </lineage>
</organism>
<dbReference type="Pfam" id="PF00017">
    <property type="entry name" value="SH2"/>
    <property type="match status" value="1"/>
</dbReference>
<dbReference type="GO" id="GO:0005737">
    <property type="term" value="C:cytoplasm"/>
    <property type="evidence" value="ECO:0007669"/>
    <property type="project" value="UniProtKB-ARBA"/>
</dbReference>
<gene>
    <name evidence="4" type="ORF">Z043_103367</name>
</gene>
<comment type="caution">
    <text evidence="4">The sequence shown here is derived from an EMBL/GenBank/DDBJ whole genome shotgun (WGS) entry which is preliminary data.</text>
</comment>
<evidence type="ECO:0000259" key="3">
    <source>
        <dbReference type="PROSITE" id="PS50001"/>
    </source>
</evidence>
<name>A0A0P7V5Z8_SCLFO</name>
<dbReference type="PRINTS" id="PR00401">
    <property type="entry name" value="SH2DOMAIN"/>
</dbReference>
<accession>A0A0P7V5Z8</accession>
<dbReference type="AlphaFoldDB" id="A0A0P7V5Z8"/>
<dbReference type="EMBL" id="JARO02000856">
    <property type="protein sequence ID" value="KPP77221.1"/>
    <property type="molecule type" value="Genomic_DNA"/>
</dbReference>
<dbReference type="SMART" id="SM00252">
    <property type="entry name" value="SH2"/>
    <property type="match status" value="1"/>
</dbReference>
<dbReference type="GO" id="GO:0035556">
    <property type="term" value="P:intracellular signal transduction"/>
    <property type="evidence" value="ECO:0007669"/>
    <property type="project" value="TreeGrafter"/>
</dbReference>
<dbReference type="GO" id="GO:0007169">
    <property type="term" value="P:cell surface receptor protein tyrosine kinase signaling pathway"/>
    <property type="evidence" value="ECO:0007669"/>
    <property type="project" value="TreeGrafter"/>
</dbReference>
<dbReference type="InterPro" id="IPR000980">
    <property type="entry name" value="SH2"/>
</dbReference>
<dbReference type="PROSITE" id="PS50001">
    <property type="entry name" value="SH2"/>
    <property type="match status" value="1"/>
</dbReference>
<proteinExistence type="predicted"/>
<feature type="non-terminal residue" evidence="4">
    <location>
        <position position="1"/>
    </location>
</feature>
<dbReference type="Gene3D" id="3.30.505.10">
    <property type="entry name" value="SH2 domain"/>
    <property type="match status" value="1"/>
</dbReference>